<name>A0ABS8V7A3_DATST</name>
<reference evidence="1 2" key="1">
    <citation type="journal article" date="2021" name="BMC Genomics">
        <title>Datura genome reveals duplications of psychoactive alkaloid biosynthetic genes and high mutation rate following tissue culture.</title>
        <authorList>
            <person name="Rajewski A."/>
            <person name="Carter-House D."/>
            <person name="Stajich J."/>
            <person name="Litt A."/>
        </authorList>
    </citation>
    <scope>NUCLEOTIDE SEQUENCE [LARGE SCALE GENOMIC DNA]</scope>
    <source>
        <strain evidence="1">AR-01</strain>
    </source>
</reference>
<keyword evidence="2" id="KW-1185">Reference proteome</keyword>
<evidence type="ECO:0000313" key="1">
    <source>
        <dbReference type="EMBL" id="MCD9642546.1"/>
    </source>
</evidence>
<comment type="caution">
    <text evidence="1">The sequence shown here is derived from an EMBL/GenBank/DDBJ whole genome shotgun (WGS) entry which is preliminary data.</text>
</comment>
<organism evidence="1 2">
    <name type="scientific">Datura stramonium</name>
    <name type="common">Jimsonweed</name>
    <name type="synonym">Common thornapple</name>
    <dbReference type="NCBI Taxonomy" id="4076"/>
    <lineage>
        <taxon>Eukaryota</taxon>
        <taxon>Viridiplantae</taxon>
        <taxon>Streptophyta</taxon>
        <taxon>Embryophyta</taxon>
        <taxon>Tracheophyta</taxon>
        <taxon>Spermatophyta</taxon>
        <taxon>Magnoliopsida</taxon>
        <taxon>eudicotyledons</taxon>
        <taxon>Gunneridae</taxon>
        <taxon>Pentapetalae</taxon>
        <taxon>asterids</taxon>
        <taxon>lamiids</taxon>
        <taxon>Solanales</taxon>
        <taxon>Solanaceae</taxon>
        <taxon>Solanoideae</taxon>
        <taxon>Datureae</taxon>
        <taxon>Datura</taxon>
    </lineage>
</organism>
<protein>
    <submittedName>
        <fullName evidence="1">Uncharacterized protein</fullName>
    </submittedName>
</protein>
<gene>
    <name evidence="1" type="ORF">HAX54_029405</name>
</gene>
<dbReference type="Proteomes" id="UP000823775">
    <property type="component" value="Unassembled WGS sequence"/>
</dbReference>
<proteinExistence type="predicted"/>
<sequence length="120" mass="14293">MKLIMIAEEKAQPNNECFDDEYEEEVKLCCRTKKGYYICRMKIIFQRNEEETLQPLRELQKRRLTVNGKVLAALVTCLLKHINKYGNLNLSKSKYEEISSQKMRWCLLKKIMKQSELPKC</sequence>
<accession>A0ABS8V7A3</accession>
<evidence type="ECO:0000313" key="2">
    <source>
        <dbReference type="Proteomes" id="UP000823775"/>
    </source>
</evidence>
<dbReference type="EMBL" id="JACEIK010003644">
    <property type="protein sequence ID" value="MCD9642546.1"/>
    <property type="molecule type" value="Genomic_DNA"/>
</dbReference>